<dbReference type="SUPFAM" id="SSF47336">
    <property type="entry name" value="ACP-like"/>
    <property type="match status" value="1"/>
</dbReference>
<dbReference type="OrthoDB" id="3395224at2"/>
<dbReference type="RefSeq" id="WP_091088308.1">
    <property type="nucleotide sequence ID" value="NZ_FMHT01000003.1"/>
</dbReference>
<protein>
    <submittedName>
        <fullName evidence="2">Acyl carrier protein</fullName>
    </submittedName>
</protein>
<dbReference type="InterPro" id="IPR036736">
    <property type="entry name" value="ACP-like_sf"/>
</dbReference>
<dbReference type="STRING" id="145857.GA0070616_5117"/>
<accession>A0A1C6SZW1</accession>
<reference evidence="2 3" key="1">
    <citation type="submission" date="2016-06" db="EMBL/GenBank/DDBJ databases">
        <authorList>
            <person name="Kjaerup R.B."/>
            <person name="Dalgaard T.S."/>
            <person name="Juul-Madsen H.R."/>
        </authorList>
    </citation>
    <scope>NUCLEOTIDE SEQUENCE [LARGE SCALE GENOMIC DNA]</scope>
    <source>
        <strain evidence="2 3">DSM 43818</strain>
    </source>
</reference>
<dbReference type="AlphaFoldDB" id="A0A1C6SZW1"/>
<evidence type="ECO:0000259" key="1">
    <source>
        <dbReference type="PROSITE" id="PS50075"/>
    </source>
</evidence>
<proteinExistence type="predicted"/>
<evidence type="ECO:0000313" key="3">
    <source>
        <dbReference type="Proteomes" id="UP000199699"/>
    </source>
</evidence>
<feature type="domain" description="Carrier" evidence="1">
    <location>
        <begin position="6"/>
        <end position="86"/>
    </location>
</feature>
<dbReference type="Pfam" id="PF00550">
    <property type="entry name" value="PP-binding"/>
    <property type="match status" value="1"/>
</dbReference>
<dbReference type="InterPro" id="IPR009081">
    <property type="entry name" value="PP-bd_ACP"/>
</dbReference>
<dbReference type="Proteomes" id="UP000199699">
    <property type="component" value="Unassembled WGS sequence"/>
</dbReference>
<gene>
    <name evidence="2" type="ORF">GA0070616_5117</name>
</gene>
<evidence type="ECO:0000313" key="2">
    <source>
        <dbReference type="EMBL" id="SCL35017.1"/>
    </source>
</evidence>
<dbReference type="PROSITE" id="PS50075">
    <property type="entry name" value="CARRIER"/>
    <property type="match status" value="1"/>
</dbReference>
<organism evidence="2 3">
    <name type="scientific">Micromonospora nigra</name>
    <dbReference type="NCBI Taxonomy" id="145857"/>
    <lineage>
        <taxon>Bacteria</taxon>
        <taxon>Bacillati</taxon>
        <taxon>Actinomycetota</taxon>
        <taxon>Actinomycetes</taxon>
        <taxon>Micromonosporales</taxon>
        <taxon>Micromonosporaceae</taxon>
        <taxon>Micromonospora</taxon>
    </lineage>
</organism>
<dbReference type="EMBL" id="FMHT01000003">
    <property type="protein sequence ID" value="SCL35017.1"/>
    <property type="molecule type" value="Genomic_DNA"/>
</dbReference>
<sequence length="86" mass="9162">MITTQTADPQVVSAIVAALAEVLGQDLTDVTEQTRLFDDLSLDSTSVLGLLMALEDALDMQVDPEGLEQSHLETVGSLAAFITESR</sequence>
<dbReference type="Gene3D" id="1.10.1200.10">
    <property type="entry name" value="ACP-like"/>
    <property type="match status" value="1"/>
</dbReference>
<keyword evidence="3" id="KW-1185">Reference proteome</keyword>
<name>A0A1C6SZW1_9ACTN</name>